<accession>A0AAC9B3N7</accession>
<gene>
    <name evidence="1" type="ORF">ADU70_2207</name>
</gene>
<organism evidence="1 2">
    <name type="scientific">Pediococcus damnosus</name>
    <dbReference type="NCBI Taxonomy" id="51663"/>
    <lineage>
        <taxon>Bacteria</taxon>
        <taxon>Bacillati</taxon>
        <taxon>Bacillota</taxon>
        <taxon>Bacilli</taxon>
        <taxon>Lactobacillales</taxon>
        <taxon>Lactobacillaceae</taxon>
        <taxon>Pediococcus</taxon>
    </lineage>
</organism>
<dbReference type="EMBL" id="CP012275">
    <property type="protein sequence ID" value="AMV63669.1"/>
    <property type="molecule type" value="Genomic_DNA"/>
</dbReference>
<reference evidence="1 2" key="1">
    <citation type="journal article" date="2016" name="PLoS ONE">
        <title>The Identification of Novel Diagnostic Marker Genes for the Detection of Beer Spoiling Pediococcus damnosus Strains Using the BlAst Diagnostic Gene findEr.</title>
        <authorList>
            <person name="Behr J."/>
            <person name="Geissler A.J."/>
            <person name="Schmid J."/>
            <person name="Zehe A."/>
            <person name="Vogel R.F."/>
        </authorList>
    </citation>
    <scope>NUCLEOTIDE SEQUENCE [LARGE SCALE GENOMIC DNA]</scope>
    <source>
        <strain evidence="1 2">TMW 2.1533</strain>
    </source>
</reference>
<dbReference type="Proteomes" id="UP000076405">
    <property type="component" value="Chromosome"/>
</dbReference>
<dbReference type="AlphaFoldDB" id="A0AAC9B3N7"/>
<evidence type="ECO:0000313" key="2">
    <source>
        <dbReference type="Proteomes" id="UP000076405"/>
    </source>
</evidence>
<proteinExistence type="predicted"/>
<name>A0AAC9B3N7_9LACO</name>
<sequence length="37" mass="4486">MFKKRLNQDKIQFNGYLIGYAKVDIDFYFILLQEANQ</sequence>
<protein>
    <submittedName>
        <fullName evidence="1">Uncharacterized protein</fullName>
    </submittedName>
</protein>
<evidence type="ECO:0000313" key="1">
    <source>
        <dbReference type="EMBL" id="AMV63669.1"/>
    </source>
</evidence>